<evidence type="ECO:0000313" key="2">
    <source>
        <dbReference type="Proteomes" id="UP000247922"/>
    </source>
</evidence>
<sequence length="48" mass="5566">MERRIQFMIIWIKSATRIVTVSDQLTYKMKQGQQPNLAVVLVSFVVTP</sequence>
<organism evidence="1 2">
    <name type="scientific">Streptohalobacillus salinus</name>
    <dbReference type="NCBI Taxonomy" id="621096"/>
    <lineage>
        <taxon>Bacteria</taxon>
        <taxon>Bacillati</taxon>
        <taxon>Bacillota</taxon>
        <taxon>Bacilli</taxon>
        <taxon>Bacillales</taxon>
        <taxon>Bacillaceae</taxon>
        <taxon>Streptohalobacillus</taxon>
    </lineage>
</organism>
<dbReference type="AlphaFoldDB" id="A0A2V3WDS3"/>
<protein>
    <submittedName>
        <fullName evidence="1">Uncharacterized protein</fullName>
    </submittedName>
</protein>
<proteinExistence type="predicted"/>
<dbReference type="Proteomes" id="UP000247922">
    <property type="component" value="Unassembled WGS sequence"/>
</dbReference>
<dbReference type="EMBL" id="QJJR01000001">
    <property type="protein sequence ID" value="PXW93050.1"/>
    <property type="molecule type" value="Genomic_DNA"/>
</dbReference>
<keyword evidence="2" id="KW-1185">Reference proteome</keyword>
<evidence type="ECO:0000313" key="1">
    <source>
        <dbReference type="EMBL" id="PXW93050.1"/>
    </source>
</evidence>
<comment type="caution">
    <text evidence="1">The sequence shown here is derived from an EMBL/GenBank/DDBJ whole genome shotgun (WGS) entry which is preliminary data.</text>
</comment>
<name>A0A2V3WDS3_9BACI</name>
<reference evidence="1 2" key="1">
    <citation type="submission" date="2018-05" db="EMBL/GenBank/DDBJ databases">
        <title>Genomic Encyclopedia of Type Strains, Phase IV (KMG-IV): sequencing the most valuable type-strain genomes for metagenomic binning, comparative biology and taxonomic classification.</title>
        <authorList>
            <person name="Goeker M."/>
        </authorList>
    </citation>
    <scope>NUCLEOTIDE SEQUENCE [LARGE SCALE GENOMIC DNA]</scope>
    <source>
        <strain evidence="1 2">DSM 22440</strain>
    </source>
</reference>
<accession>A0A2V3WDS3</accession>
<gene>
    <name evidence="1" type="ORF">DES38_101131</name>
</gene>